<dbReference type="InterPro" id="IPR000292">
    <property type="entry name" value="For/NO2_transpt"/>
</dbReference>
<evidence type="ECO:0000313" key="7">
    <source>
        <dbReference type="EMBL" id="TDT72416.1"/>
    </source>
</evidence>
<name>A0AA46I6I1_9FUSO</name>
<keyword evidence="4 6" id="KW-0472">Membrane</keyword>
<proteinExistence type="inferred from homology"/>
<comment type="caution">
    <text evidence="7">The sequence shown here is derived from an EMBL/GenBank/DDBJ whole genome shotgun (WGS) entry which is preliminary data.</text>
</comment>
<dbReference type="PANTHER" id="PTHR30520:SF6">
    <property type="entry name" value="FORMATE_NITRATE FAMILY TRANSPORTER (EUROFUNG)"/>
    <property type="match status" value="1"/>
</dbReference>
<feature type="transmembrane region" description="Helical" evidence="6">
    <location>
        <begin position="103"/>
        <end position="130"/>
    </location>
</feature>
<sequence>MYENNITYSKVVKMGEKKSKSTLMNTFLFGVLGGIFIALGYIGYMSVVKNIIKIDKGIAGLLGAAVFPVGIMLCVGIGGELFTSNNLITLSFLNKKTNIKKLIKNWIIVWIGNFIGAIFIAIIAKLAGIYKSSDMYNIAVNMAHHKLELTFIEAVASGFFCNILVSLAVWLSLSSKSLISKIFALWFPVMLFVLSGYQHVVANMYVLSIAKLLDNSIQIQSIFLNNLFPVTIGNALSGGVFIPYIYFQIFNNKKEAIV</sequence>
<keyword evidence="2 6" id="KW-0812">Transmembrane</keyword>
<organism evidence="7 8">
    <name type="scientific">Hypnocyclicus thermotrophus</name>
    <dbReference type="NCBI Taxonomy" id="1627895"/>
    <lineage>
        <taxon>Bacteria</taxon>
        <taxon>Fusobacteriati</taxon>
        <taxon>Fusobacteriota</taxon>
        <taxon>Fusobacteriia</taxon>
        <taxon>Fusobacteriales</taxon>
        <taxon>Fusobacteriaceae</taxon>
        <taxon>Hypnocyclicus</taxon>
    </lineage>
</organism>
<dbReference type="InterPro" id="IPR023271">
    <property type="entry name" value="Aquaporin-like"/>
</dbReference>
<evidence type="ECO:0000256" key="3">
    <source>
        <dbReference type="ARBA" id="ARBA00022989"/>
    </source>
</evidence>
<evidence type="ECO:0000256" key="2">
    <source>
        <dbReference type="ARBA" id="ARBA00022692"/>
    </source>
</evidence>
<dbReference type="GO" id="GO:0005886">
    <property type="term" value="C:plasma membrane"/>
    <property type="evidence" value="ECO:0007669"/>
    <property type="project" value="TreeGrafter"/>
</dbReference>
<evidence type="ECO:0000256" key="6">
    <source>
        <dbReference type="SAM" id="Phobius"/>
    </source>
</evidence>
<feature type="transmembrane region" description="Helical" evidence="6">
    <location>
        <begin position="227"/>
        <end position="247"/>
    </location>
</feature>
<feature type="transmembrane region" description="Helical" evidence="6">
    <location>
        <begin position="150"/>
        <end position="171"/>
    </location>
</feature>
<evidence type="ECO:0000256" key="1">
    <source>
        <dbReference type="ARBA" id="ARBA00004141"/>
    </source>
</evidence>
<protein>
    <submittedName>
        <fullName evidence="7">Formate/nitrite transporter</fullName>
    </submittedName>
</protein>
<keyword evidence="8" id="KW-1185">Reference proteome</keyword>
<dbReference type="Proteomes" id="UP000294678">
    <property type="component" value="Unassembled WGS sequence"/>
</dbReference>
<comment type="subcellular location">
    <subcellularLocation>
        <location evidence="1">Membrane</location>
        <topology evidence="1">Multi-pass membrane protein</topology>
    </subcellularLocation>
</comment>
<dbReference type="Pfam" id="PF01226">
    <property type="entry name" value="Form_Nir_trans"/>
    <property type="match status" value="1"/>
</dbReference>
<feature type="transmembrane region" description="Helical" evidence="6">
    <location>
        <begin position="58"/>
        <end position="82"/>
    </location>
</feature>
<gene>
    <name evidence="7" type="ORF">EV215_0221</name>
</gene>
<dbReference type="RefSeq" id="WP_243832373.1">
    <property type="nucleotide sequence ID" value="NZ_SOBG01000001.1"/>
</dbReference>
<reference evidence="7 8" key="1">
    <citation type="submission" date="2019-03" db="EMBL/GenBank/DDBJ databases">
        <title>Genomic Encyclopedia of Type Strains, Phase IV (KMG-IV): sequencing the most valuable type-strain genomes for metagenomic binning, comparative biology and taxonomic classification.</title>
        <authorList>
            <person name="Goeker M."/>
        </authorList>
    </citation>
    <scope>NUCLEOTIDE SEQUENCE [LARGE SCALE GENOMIC DNA]</scope>
    <source>
        <strain evidence="7 8">DSM 100055</strain>
    </source>
</reference>
<accession>A0AA46I6I1</accession>
<dbReference type="AlphaFoldDB" id="A0AA46I6I1"/>
<feature type="transmembrane region" description="Helical" evidence="6">
    <location>
        <begin position="23"/>
        <end position="46"/>
    </location>
</feature>
<keyword evidence="3 6" id="KW-1133">Transmembrane helix</keyword>
<dbReference type="GO" id="GO:0015499">
    <property type="term" value="F:formate transmembrane transporter activity"/>
    <property type="evidence" value="ECO:0007669"/>
    <property type="project" value="TreeGrafter"/>
</dbReference>
<evidence type="ECO:0000256" key="4">
    <source>
        <dbReference type="ARBA" id="ARBA00023136"/>
    </source>
</evidence>
<evidence type="ECO:0000256" key="5">
    <source>
        <dbReference type="ARBA" id="ARBA00049660"/>
    </source>
</evidence>
<dbReference type="PANTHER" id="PTHR30520">
    <property type="entry name" value="FORMATE TRANSPORTER-RELATED"/>
    <property type="match status" value="1"/>
</dbReference>
<dbReference type="EMBL" id="SOBG01000001">
    <property type="protein sequence ID" value="TDT72416.1"/>
    <property type="molecule type" value="Genomic_DNA"/>
</dbReference>
<feature type="transmembrane region" description="Helical" evidence="6">
    <location>
        <begin position="183"/>
        <end position="207"/>
    </location>
</feature>
<comment type="similarity">
    <text evidence="5">Belongs to the FNT transporter (TC 1.A.16) family.</text>
</comment>
<evidence type="ECO:0000313" key="8">
    <source>
        <dbReference type="Proteomes" id="UP000294678"/>
    </source>
</evidence>
<dbReference type="Gene3D" id="1.20.1080.10">
    <property type="entry name" value="Glycerol uptake facilitator protein"/>
    <property type="match status" value="1"/>
</dbReference>